<reference evidence="19 20" key="1">
    <citation type="submission" date="2020-02" db="EMBL/GenBank/DDBJ databases">
        <title>A chromosome-scale genome assembly of the black bullhead catfish (Ameiurus melas).</title>
        <authorList>
            <person name="Wen M."/>
            <person name="Zham M."/>
            <person name="Cabau C."/>
            <person name="Klopp C."/>
            <person name="Donnadieu C."/>
            <person name="Roques C."/>
            <person name="Bouchez O."/>
            <person name="Lampietro C."/>
            <person name="Jouanno E."/>
            <person name="Herpin A."/>
            <person name="Louis A."/>
            <person name="Berthelot C."/>
            <person name="Parey E."/>
            <person name="Roest-Crollius H."/>
            <person name="Braasch I."/>
            <person name="Postlethwait J."/>
            <person name="Robinson-Rechavi M."/>
            <person name="Echchiki A."/>
            <person name="Begum T."/>
            <person name="Montfort J."/>
            <person name="Schartl M."/>
            <person name="Bobe J."/>
            <person name="Guiguen Y."/>
        </authorList>
    </citation>
    <scope>NUCLEOTIDE SEQUENCE [LARGE SCALE GENOMIC DNA]</scope>
    <source>
        <strain evidence="19">M_S1</strain>
        <tissue evidence="19">Blood</tissue>
    </source>
</reference>
<evidence type="ECO:0000256" key="1">
    <source>
        <dbReference type="ARBA" id="ARBA00001913"/>
    </source>
</evidence>
<dbReference type="PANTHER" id="PTHR11782">
    <property type="entry name" value="ADENOSINE/GUANOSINE DIPHOSPHATASE"/>
    <property type="match status" value="1"/>
</dbReference>
<keyword evidence="12 18" id="KW-0472">Membrane</keyword>
<dbReference type="Gene3D" id="3.30.420.150">
    <property type="entry name" value="Exopolyphosphatase. Domain 2"/>
    <property type="match status" value="1"/>
</dbReference>
<evidence type="ECO:0000256" key="18">
    <source>
        <dbReference type="SAM" id="Phobius"/>
    </source>
</evidence>
<keyword evidence="8" id="KW-0106">Calcium</keyword>
<sequence length="554" mass="61458">MPHKGHAHFYGEHTARLITLSARLSATGELKSRVQHTLTHSHTHTHTAAIMGKQQQSCRIIVPVALLLLATLGILLLAINTEDVKEPAQFMYGIVLDAGSSHTAMFIYKWPADKQNDTGIVSQHSECHVKGGGISSYADMKGGAAHSLEKCMDQALQDIPKSRHQATPLYLGATAGMRLLNMSHPKKSDEILKEVEEKLKSYPFRFKGATILTGREEGAYGWVTVNYLLENFIKYGFVGHWLSPGKDTVGALDFGGASTQITFETKDKVEDKDNLMTLQLYGRNYSIYTQSFLCYGRDQMLRLLLAELVKSQGTDELITHPCYPAGYNVSKTLDMLFDSPCTASSKPTPYNGVKQLQIVGSGNHQHCLGNMSKIFSFQSCAYSKCSFNGIFQPNVTGKFMAFSAFYYIHYFLQQATGITVTSPKLLEEAAVTVCNMSFHEMLQKVPDQRSRLQDYCTATVFMQVLFLKGYGFDPNTFSHISFQKKAGDTSIGWALGYILNLSSLVPSESVSLRKALCPGSWSMLVFLFTFLLILAVVILLIAMCRKKKGNDTVL</sequence>
<comment type="similarity">
    <text evidence="4 17">Belongs to the GDA1/CD39 NTPase family.</text>
</comment>
<dbReference type="Pfam" id="PF01150">
    <property type="entry name" value="GDA1_CD39"/>
    <property type="match status" value="1"/>
</dbReference>
<keyword evidence="10" id="KW-0460">Magnesium</keyword>
<keyword evidence="20" id="KW-1185">Reference proteome</keyword>
<evidence type="ECO:0000256" key="8">
    <source>
        <dbReference type="ARBA" id="ARBA00022837"/>
    </source>
</evidence>
<dbReference type="FunFam" id="3.30.420.40:FF:000068">
    <property type="entry name" value="Ectonucleoside triphosphate diphosphohydrolase 1"/>
    <property type="match status" value="1"/>
</dbReference>
<evidence type="ECO:0000256" key="11">
    <source>
        <dbReference type="ARBA" id="ARBA00022989"/>
    </source>
</evidence>
<evidence type="ECO:0000256" key="16">
    <source>
        <dbReference type="PIRSR" id="PIRSR600407-2"/>
    </source>
</evidence>
<evidence type="ECO:0000313" key="20">
    <source>
        <dbReference type="Proteomes" id="UP000593565"/>
    </source>
</evidence>
<dbReference type="GO" id="GO:0005886">
    <property type="term" value="C:plasma membrane"/>
    <property type="evidence" value="ECO:0007669"/>
    <property type="project" value="TreeGrafter"/>
</dbReference>
<comment type="cofactor">
    <cofactor evidence="2">
        <name>Mg(2+)</name>
        <dbReference type="ChEBI" id="CHEBI:18420"/>
    </cofactor>
</comment>
<evidence type="ECO:0000256" key="5">
    <source>
        <dbReference type="ARBA" id="ARBA00022692"/>
    </source>
</evidence>
<evidence type="ECO:0000256" key="4">
    <source>
        <dbReference type="ARBA" id="ARBA00009283"/>
    </source>
</evidence>
<evidence type="ECO:0008006" key="21">
    <source>
        <dbReference type="Google" id="ProtNLM"/>
    </source>
</evidence>
<evidence type="ECO:0000256" key="10">
    <source>
        <dbReference type="ARBA" id="ARBA00022842"/>
    </source>
</evidence>
<dbReference type="Gene3D" id="3.30.420.40">
    <property type="match status" value="1"/>
</dbReference>
<evidence type="ECO:0000256" key="7">
    <source>
        <dbReference type="ARBA" id="ARBA00022801"/>
    </source>
</evidence>
<keyword evidence="7 17" id="KW-0378">Hydrolase</keyword>
<dbReference type="GO" id="GO:0009134">
    <property type="term" value="P:nucleoside diphosphate catabolic process"/>
    <property type="evidence" value="ECO:0007669"/>
    <property type="project" value="TreeGrafter"/>
</dbReference>
<dbReference type="PANTHER" id="PTHR11782:SF33">
    <property type="entry name" value="ECTONUCLEOSIDE TRIPHOSPHATE DIPHOSPHOHYDROLASE 2"/>
    <property type="match status" value="1"/>
</dbReference>
<proteinExistence type="inferred from homology"/>
<dbReference type="Proteomes" id="UP000593565">
    <property type="component" value="Unassembled WGS sequence"/>
</dbReference>
<evidence type="ECO:0000256" key="17">
    <source>
        <dbReference type="RuleBase" id="RU003833"/>
    </source>
</evidence>
<keyword evidence="11 18" id="KW-1133">Transmembrane helix</keyword>
<keyword evidence="13" id="KW-1015">Disulfide bond</keyword>
<keyword evidence="6 16" id="KW-0547">Nucleotide-binding</keyword>
<keyword evidence="9 16" id="KW-0067">ATP-binding</keyword>
<evidence type="ECO:0000256" key="14">
    <source>
        <dbReference type="ARBA" id="ARBA00023180"/>
    </source>
</evidence>
<dbReference type="PROSITE" id="PS01238">
    <property type="entry name" value="GDA1_CD39_NTPASE"/>
    <property type="match status" value="1"/>
</dbReference>
<evidence type="ECO:0000256" key="2">
    <source>
        <dbReference type="ARBA" id="ARBA00001946"/>
    </source>
</evidence>
<dbReference type="GO" id="GO:0004382">
    <property type="term" value="F:GDP phosphatase activity"/>
    <property type="evidence" value="ECO:0007669"/>
    <property type="project" value="TreeGrafter"/>
</dbReference>
<dbReference type="FunFam" id="3.30.420.150:FF:000002">
    <property type="entry name" value="Ectonucleoside triphosphate diphosphohydrolase 1"/>
    <property type="match status" value="1"/>
</dbReference>
<comment type="subcellular location">
    <subcellularLocation>
        <location evidence="3">Membrane</location>
        <topology evidence="3">Multi-pass membrane protein</topology>
    </subcellularLocation>
</comment>
<evidence type="ECO:0000313" key="19">
    <source>
        <dbReference type="EMBL" id="KAF4074276.1"/>
    </source>
</evidence>
<evidence type="ECO:0000256" key="3">
    <source>
        <dbReference type="ARBA" id="ARBA00004141"/>
    </source>
</evidence>
<dbReference type="GO" id="GO:0005524">
    <property type="term" value="F:ATP binding"/>
    <property type="evidence" value="ECO:0007669"/>
    <property type="project" value="UniProtKB-KW"/>
</dbReference>
<dbReference type="GO" id="GO:0017111">
    <property type="term" value="F:ribonucleoside triphosphate phosphatase activity"/>
    <property type="evidence" value="ECO:0007669"/>
    <property type="project" value="TreeGrafter"/>
</dbReference>
<feature type="transmembrane region" description="Helical" evidence="18">
    <location>
        <begin position="521"/>
        <end position="542"/>
    </location>
</feature>
<keyword evidence="14" id="KW-0325">Glycoprotein</keyword>
<keyword evidence="5 18" id="KW-0812">Transmembrane</keyword>
<name>A0A7J5ZUX0_AMEME</name>
<gene>
    <name evidence="19" type="ORF">AMELA_G00237670</name>
</gene>
<dbReference type="AlphaFoldDB" id="A0A7J5ZUX0"/>
<organism evidence="19 20">
    <name type="scientific">Ameiurus melas</name>
    <name type="common">Black bullhead</name>
    <name type="synonym">Silurus melas</name>
    <dbReference type="NCBI Taxonomy" id="219545"/>
    <lineage>
        <taxon>Eukaryota</taxon>
        <taxon>Metazoa</taxon>
        <taxon>Chordata</taxon>
        <taxon>Craniata</taxon>
        <taxon>Vertebrata</taxon>
        <taxon>Euteleostomi</taxon>
        <taxon>Actinopterygii</taxon>
        <taxon>Neopterygii</taxon>
        <taxon>Teleostei</taxon>
        <taxon>Ostariophysi</taxon>
        <taxon>Siluriformes</taxon>
        <taxon>Ictaluridae</taxon>
        <taxon>Ameiurus</taxon>
    </lineage>
</organism>
<evidence type="ECO:0000256" key="12">
    <source>
        <dbReference type="ARBA" id="ARBA00023136"/>
    </source>
</evidence>
<dbReference type="InterPro" id="IPR000407">
    <property type="entry name" value="GDA1_CD39_NTPase"/>
</dbReference>
<dbReference type="EMBL" id="JAAGNN010000022">
    <property type="protein sequence ID" value="KAF4074276.1"/>
    <property type="molecule type" value="Genomic_DNA"/>
</dbReference>
<accession>A0A7J5ZUX0</accession>
<evidence type="ECO:0000256" key="6">
    <source>
        <dbReference type="ARBA" id="ARBA00022741"/>
    </source>
</evidence>
<feature type="binding site" evidence="16">
    <location>
        <begin position="256"/>
        <end position="260"/>
    </location>
    <ligand>
        <name>ATP</name>
        <dbReference type="ChEBI" id="CHEBI:30616"/>
    </ligand>
</feature>
<protein>
    <recommendedName>
        <fullName evidence="21">Ectonucleoside triphosphate diphosphohydrolase 2</fullName>
    </recommendedName>
</protein>
<evidence type="ECO:0000256" key="13">
    <source>
        <dbReference type="ARBA" id="ARBA00023157"/>
    </source>
</evidence>
<feature type="active site" description="Proton acceptor" evidence="15">
    <location>
        <position position="217"/>
    </location>
</feature>
<evidence type="ECO:0000256" key="9">
    <source>
        <dbReference type="ARBA" id="ARBA00022840"/>
    </source>
</evidence>
<evidence type="ECO:0000256" key="15">
    <source>
        <dbReference type="PIRSR" id="PIRSR600407-1"/>
    </source>
</evidence>
<comment type="caution">
    <text evidence="19">The sequence shown here is derived from an EMBL/GenBank/DDBJ whole genome shotgun (WGS) entry which is preliminary data.</text>
</comment>
<dbReference type="GO" id="GO:0045134">
    <property type="term" value="F:UDP phosphatase activity"/>
    <property type="evidence" value="ECO:0007669"/>
    <property type="project" value="TreeGrafter"/>
</dbReference>
<comment type="cofactor">
    <cofactor evidence="1">
        <name>Ca(2+)</name>
        <dbReference type="ChEBI" id="CHEBI:29108"/>
    </cofactor>
</comment>
<feature type="transmembrane region" description="Helical" evidence="18">
    <location>
        <begin position="60"/>
        <end position="79"/>
    </location>
</feature>